<sequence>MAHTATPRSQSVKRKGVTQTQTESDNSEIYGALCVTATTSKIVSLKEHSHVLFVPFKGQIKTNRNANIIIDMSSTDSRNWLIENIKKHLPEIPLINDKEDTEKLNESCAIRVYTNYTTGEYIIVKGVYYPAYQNAEITNEAEELIRRRRRSDHWKPQPEHEREQ</sequence>
<reference evidence="2 3" key="1">
    <citation type="journal article" date="2019" name="Commun. Biol.">
        <title>The bagworm genome reveals a unique fibroin gene that provides high tensile strength.</title>
        <authorList>
            <person name="Kono N."/>
            <person name="Nakamura H."/>
            <person name="Ohtoshi R."/>
            <person name="Tomita M."/>
            <person name="Numata K."/>
            <person name="Arakawa K."/>
        </authorList>
    </citation>
    <scope>NUCLEOTIDE SEQUENCE [LARGE SCALE GENOMIC DNA]</scope>
</reference>
<dbReference type="AlphaFoldDB" id="A0A4C1TSQ3"/>
<dbReference type="EMBL" id="BGZK01000084">
    <property type="protein sequence ID" value="GBP17041.1"/>
    <property type="molecule type" value="Genomic_DNA"/>
</dbReference>
<organism evidence="2 3">
    <name type="scientific">Eumeta variegata</name>
    <name type="common">Bagworm moth</name>
    <name type="synonym">Eumeta japonica</name>
    <dbReference type="NCBI Taxonomy" id="151549"/>
    <lineage>
        <taxon>Eukaryota</taxon>
        <taxon>Metazoa</taxon>
        <taxon>Ecdysozoa</taxon>
        <taxon>Arthropoda</taxon>
        <taxon>Hexapoda</taxon>
        <taxon>Insecta</taxon>
        <taxon>Pterygota</taxon>
        <taxon>Neoptera</taxon>
        <taxon>Endopterygota</taxon>
        <taxon>Lepidoptera</taxon>
        <taxon>Glossata</taxon>
        <taxon>Ditrysia</taxon>
        <taxon>Tineoidea</taxon>
        <taxon>Psychidae</taxon>
        <taxon>Oiketicinae</taxon>
        <taxon>Eumeta</taxon>
    </lineage>
</organism>
<keyword evidence="3" id="KW-1185">Reference proteome</keyword>
<dbReference type="Proteomes" id="UP000299102">
    <property type="component" value="Unassembled WGS sequence"/>
</dbReference>
<evidence type="ECO:0000313" key="3">
    <source>
        <dbReference type="Proteomes" id="UP000299102"/>
    </source>
</evidence>
<evidence type="ECO:0000313" key="2">
    <source>
        <dbReference type="EMBL" id="GBP17041.1"/>
    </source>
</evidence>
<proteinExistence type="predicted"/>
<comment type="caution">
    <text evidence="2">The sequence shown here is derived from an EMBL/GenBank/DDBJ whole genome shotgun (WGS) entry which is preliminary data.</text>
</comment>
<name>A0A4C1TSQ3_EUMVA</name>
<evidence type="ECO:0000256" key="1">
    <source>
        <dbReference type="SAM" id="MobiDB-lite"/>
    </source>
</evidence>
<gene>
    <name evidence="2" type="ORF">EVAR_8113_1</name>
</gene>
<protein>
    <submittedName>
        <fullName evidence="2">Uncharacterized protein</fullName>
    </submittedName>
</protein>
<dbReference type="OrthoDB" id="7424347at2759"/>
<feature type="region of interest" description="Disordered" evidence="1">
    <location>
        <begin position="1"/>
        <end position="23"/>
    </location>
</feature>
<feature type="compositionally biased region" description="Polar residues" evidence="1">
    <location>
        <begin position="1"/>
        <end position="10"/>
    </location>
</feature>
<accession>A0A4C1TSQ3</accession>